<feature type="domain" description="CRAL-TRIO" evidence="1">
    <location>
        <begin position="96"/>
        <end position="257"/>
    </location>
</feature>
<dbReference type="InterPro" id="IPR036273">
    <property type="entry name" value="CRAL/TRIO_N_dom_sf"/>
</dbReference>
<dbReference type="PROSITE" id="PS50191">
    <property type="entry name" value="CRAL_TRIO"/>
    <property type="match status" value="1"/>
</dbReference>
<reference evidence="2 3" key="1">
    <citation type="submission" date="2024-01" db="EMBL/GenBank/DDBJ databases">
        <title>The genome of the rayed Mediterranean limpet Patella caerulea (Linnaeus, 1758).</title>
        <authorList>
            <person name="Anh-Thu Weber A."/>
            <person name="Halstead-Nussloch G."/>
        </authorList>
    </citation>
    <scope>NUCLEOTIDE SEQUENCE [LARGE SCALE GENOMIC DNA]</scope>
    <source>
        <strain evidence="2">AATW-2023a</strain>
        <tissue evidence="2">Whole specimen</tissue>
    </source>
</reference>
<evidence type="ECO:0000313" key="2">
    <source>
        <dbReference type="EMBL" id="KAK6187072.1"/>
    </source>
</evidence>
<dbReference type="InterPro" id="IPR036865">
    <property type="entry name" value="CRAL-TRIO_dom_sf"/>
</dbReference>
<dbReference type="Gene3D" id="1.10.8.20">
    <property type="entry name" value="N-terminal domain of phosphatidylinositol transfer protein sec14p"/>
    <property type="match status" value="1"/>
</dbReference>
<dbReference type="PANTHER" id="PTHR10174">
    <property type="entry name" value="ALPHA-TOCOPHEROL TRANSFER PROTEIN-RELATED"/>
    <property type="match status" value="1"/>
</dbReference>
<dbReference type="CDD" id="cd00170">
    <property type="entry name" value="SEC14"/>
    <property type="match status" value="1"/>
</dbReference>
<dbReference type="SMART" id="SM01100">
    <property type="entry name" value="CRAL_TRIO_N"/>
    <property type="match status" value="1"/>
</dbReference>
<dbReference type="Gene3D" id="1.20.5.1200">
    <property type="entry name" value="Alpha-tocopherol transfer"/>
    <property type="match status" value="1"/>
</dbReference>
<comment type="caution">
    <text evidence="2">The sequence shown here is derived from an EMBL/GenBank/DDBJ whole genome shotgun (WGS) entry which is preliminary data.</text>
</comment>
<dbReference type="GO" id="GO:1902936">
    <property type="term" value="F:phosphatidylinositol bisphosphate binding"/>
    <property type="evidence" value="ECO:0007669"/>
    <property type="project" value="TreeGrafter"/>
</dbReference>
<evidence type="ECO:0000259" key="1">
    <source>
        <dbReference type="PROSITE" id="PS50191"/>
    </source>
</evidence>
<dbReference type="GO" id="GO:0016020">
    <property type="term" value="C:membrane"/>
    <property type="evidence" value="ECO:0007669"/>
    <property type="project" value="TreeGrafter"/>
</dbReference>
<dbReference type="Gene3D" id="3.40.525.10">
    <property type="entry name" value="CRAL-TRIO lipid binding domain"/>
    <property type="match status" value="1"/>
</dbReference>
<evidence type="ECO:0000313" key="3">
    <source>
        <dbReference type="Proteomes" id="UP001347796"/>
    </source>
</evidence>
<gene>
    <name evidence="2" type="ORF">SNE40_006320</name>
</gene>
<dbReference type="InterPro" id="IPR001251">
    <property type="entry name" value="CRAL-TRIO_dom"/>
</dbReference>
<keyword evidence="3" id="KW-1185">Reference proteome</keyword>
<dbReference type="InterPro" id="IPR011074">
    <property type="entry name" value="CRAL/TRIO_N_dom"/>
</dbReference>
<dbReference type="Proteomes" id="UP001347796">
    <property type="component" value="Unassembled WGS sequence"/>
</dbReference>
<organism evidence="2 3">
    <name type="scientific">Patella caerulea</name>
    <name type="common">Rayed Mediterranean limpet</name>
    <dbReference type="NCBI Taxonomy" id="87958"/>
    <lineage>
        <taxon>Eukaryota</taxon>
        <taxon>Metazoa</taxon>
        <taxon>Spiralia</taxon>
        <taxon>Lophotrochozoa</taxon>
        <taxon>Mollusca</taxon>
        <taxon>Gastropoda</taxon>
        <taxon>Patellogastropoda</taxon>
        <taxon>Patelloidea</taxon>
        <taxon>Patellidae</taxon>
        <taxon>Patella</taxon>
    </lineage>
</organism>
<proteinExistence type="predicted"/>
<name>A0AAN8K2E1_PATCE</name>
<dbReference type="PRINTS" id="PR00180">
    <property type="entry name" value="CRETINALDHBP"/>
</dbReference>
<dbReference type="AlphaFoldDB" id="A0AAN8K2E1"/>
<dbReference type="EMBL" id="JAZGQO010000005">
    <property type="protein sequence ID" value="KAK6187072.1"/>
    <property type="molecule type" value="Genomic_DNA"/>
</dbReference>
<dbReference type="Pfam" id="PF00650">
    <property type="entry name" value="CRAL_TRIO"/>
    <property type="match status" value="1"/>
</dbReference>
<protein>
    <recommendedName>
        <fullName evidence="1">CRAL-TRIO domain-containing protein</fullName>
    </recommendedName>
</protein>
<dbReference type="SMART" id="SM00516">
    <property type="entry name" value="SEC14"/>
    <property type="match status" value="1"/>
</dbReference>
<dbReference type="SUPFAM" id="SSF52087">
    <property type="entry name" value="CRAL/TRIO domain"/>
    <property type="match status" value="1"/>
</dbReference>
<dbReference type="PANTHER" id="PTHR10174:SF130">
    <property type="entry name" value="ALPHA-TOCOPHEROL TRANSFER PROTEIN-LIKE"/>
    <property type="match status" value="1"/>
</dbReference>
<sequence length="310" mass="36244">METYPPFKSSLSAELLEKAKNELNEDPETRDLEINTLRTRIQSCPGLKSRLDSEFLIRFLRAKKFDQERAFNLVKSYYKIRKDNPEMFKDMVPSAVSCVIESKVTGVLDHTDKQGRKVMIVRPGKWDPNQCPLMDIFKLNYLTLSKLIEDEETQVNGVILLVELSEITWTHAKAVSPFFAKRLSTLLQEAFPARFKSIHYINEPSFFDYVFMIIKQFLKEKIVKRIHFHGDRVKELHEYIDVEYLPAEFDGQAPNFDTKKWTDHLKTFEDEFRDDLKYGFYDVQAVTTETKNQDAIANSVTGSFRKLDVN</sequence>
<accession>A0AAN8K2E1</accession>
<dbReference type="SUPFAM" id="SSF46938">
    <property type="entry name" value="CRAL/TRIO N-terminal domain"/>
    <property type="match status" value="1"/>
</dbReference>